<dbReference type="Pfam" id="PF16158">
    <property type="entry name" value="N_BRCA1_IG"/>
    <property type="match status" value="1"/>
</dbReference>
<feature type="compositionally biased region" description="Low complexity" evidence="2">
    <location>
        <begin position="963"/>
        <end position="984"/>
    </location>
</feature>
<evidence type="ECO:0000313" key="5">
    <source>
        <dbReference type="EMBL" id="CAG6629399.1"/>
    </source>
</evidence>
<feature type="region of interest" description="Disordered" evidence="2">
    <location>
        <begin position="841"/>
        <end position="877"/>
    </location>
</feature>
<dbReference type="CDD" id="cd05992">
    <property type="entry name" value="PB1"/>
    <property type="match status" value="1"/>
</dbReference>
<protein>
    <submittedName>
        <fullName evidence="5">Next to BRCA1 gene 1 protein</fullName>
    </submittedName>
</protein>
<dbReference type="PROSITE" id="PS50030">
    <property type="entry name" value="UBA"/>
    <property type="match status" value="1"/>
</dbReference>
<name>A0A8D8QD42_9HEMI</name>
<comment type="subcellular location">
    <subcellularLocation>
        <location evidence="1">Cytoplasmic vesicle</location>
        <location evidence="1">Autophagosome</location>
    </subcellularLocation>
</comment>
<reference evidence="5" key="1">
    <citation type="submission" date="2021-05" db="EMBL/GenBank/DDBJ databases">
        <authorList>
            <person name="Alioto T."/>
            <person name="Alioto T."/>
            <person name="Gomez Garrido J."/>
        </authorList>
    </citation>
    <scope>NUCLEOTIDE SEQUENCE</scope>
</reference>
<feature type="compositionally biased region" description="Polar residues" evidence="2">
    <location>
        <begin position="1032"/>
        <end position="1042"/>
    </location>
</feature>
<feature type="region of interest" description="Disordered" evidence="2">
    <location>
        <begin position="935"/>
        <end position="998"/>
    </location>
</feature>
<feature type="region of interest" description="Disordered" evidence="2">
    <location>
        <begin position="177"/>
        <end position="204"/>
    </location>
</feature>
<evidence type="ECO:0000259" key="3">
    <source>
        <dbReference type="PROSITE" id="PS50030"/>
    </source>
</evidence>
<organism evidence="5">
    <name type="scientific">Cacopsylla melanoneura</name>
    <dbReference type="NCBI Taxonomy" id="428564"/>
    <lineage>
        <taxon>Eukaryota</taxon>
        <taxon>Metazoa</taxon>
        <taxon>Ecdysozoa</taxon>
        <taxon>Arthropoda</taxon>
        <taxon>Hexapoda</taxon>
        <taxon>Insecta</taxon>
        <taxon>Pterygota</taxon>
        <taxon>Neoptera</taxon>
        <taxon>Paraneoptera</taxon>
        <taxon>Hemiptera</taxon>
        <taxon>Sternorrhyncha</taxon>
        <taxon>Psylloidea</taxon>
        <taxon>Psyllidae</taxon>
        <taxon>Psyllinae</taxon>
        <taxon>Cacopsylla</taxon>
    </lineage>
</organism>
<dbReference type="GO" id="GO:0005776">
    <property type="term" value="C:autophagosome"/>
    <property type="evidence" value="ECO:0007669"/>
    <property type="project" value="UniProtKB-SubCell"/>
</dbReference>
<dbReference type="SUPFAM" id="SSF46934">
    <property type="entry name" value="UBA-like"/>
    <property type="match status" value="1"/>
</dbReference>
<dbReference type="InterPro" id="IPR009060">
    <property type="entry name" value="UBA-like_sf"/>
</dbReference>
<dbReference type="PANTHER" id="PTHR20930">
    <property type="entry name" value="OVARIAN CARCINOMA ANTIGEN CA125-RELATED"/>
    <property type="match status" value="1"/>
</dbReference>
<feature type="domain" description="UBA" evidence="3">
    <location>
        <begin position="1406"/>
        <end position="1449"/>
    </location>
</feature>
<feature type="region of interest" description="Disordered" evidence="2">
    <location>
        <begin position="1171"/>
        <end position="1193"/>
    </location>
</feature>
<sequence length="1621" mass="173339">MESVAPQSGDLHFKIKFNDDSYSDQPFKVVDRGDLTYQEFIGILENVYGLQPGSITGMTYVDQDFDEVAVGSNEEFKQLLKSAHRWRLDNQYCLLNITTLADFSEDFENIGSVTGSDITDLGSVQMDVLNKVNDMDQKLKPLLSAQSEPPAWFQQYMAQFKGEILQEVQGLIQKQPTEKLTRSKPKHHHHQTDVVHEKKNEKNDTHKKIEKFTRKERKIQQKMSRKNDLSKLLKLNIRLRNINTEKNQLISSLSEEEKQQWKVSVQGSSKMHRMDVKEIQDNDRMCITVKPGVFFEYTWTVINCGQSPWTEDTKLSLMSCSQGFEPPKTIVQCPFLEPGDIGQISIQFLAPRFSGTYSSIWKFVHNGHQFGHGLSCMIVVDSACLPEAVQAMCNAAVESPRSVKTKAQEDISSEDDESSCDDHSDDFVVIPSSFQDKVPRSNCSDGSIEILNPTPTGNSTPSKVWEFSQNGPGLYRTEEGDLISLETPVRGESTPTNSESAPISMASLQKDAVIVVDEIGHCIISTAKYPNPPPSAPNPSTSSTSSSSSSSSSSTFTTSFPNHLSFAAELRTQMTSSQQPETQSHSWASSSFGEQAARFAAEQAAKVEAEYMTRSGSDQTDATAADQTATLAAVQAFLESAAQRTAPPAAEQMAKSAAQQAAAQYLAEHAARVTAQQAAQNAAEQAARAARSASEQAARAASVASAVRNIAADVAACESDASGNLSASIQNLNLNTSIPELVNTCAAHAASAAQNVVTNLLAHNNATAAANIPQLVNSCVPHATAAAQTVVTNILGHNATAANIPEVVNTCASHAASAAQNVVTNLLAHNAALNTHRTTAAGVNEVNRNDANSTATNNGANYSSTSNDGISNDSNRRGNGEINVNDIINLCTAQAASTAQNIISGLLNNRDNGGTHNLLNTAASAAQNVMGGFMSMSNTSSTSEANTQTSMHANAQTNTQSHAQTNTQNNTGTNTQSNAQTNTGWTSAQSTNAGGGPEEFVFSAAAQNNMPNMLTQSVTEILSTILAGARTQQSNNQQNSDPAQFGVYSNYPQSRSSSQSGAGNVFVQHPQARPSNMFTSSTNNDANSRIYPTLFTNPVPPSSNDPRLFTNPSATNGQAEATTTNRMSHRTLYPNWRPKVHKMRGAHSANQGQGQRGADQVNLISSALISSDNSDSGHLSNNSKAKKKAVRKSIKLDRNHARNKIHHRKKDNHSGCGVETSPRLDPTVWIDLTKRLEDLAVTPSDTTRATTGVPEPSSVPQNLLKTSRRGASGTASVGNIWSLRPDAKNMASSAATAPAPVPKPSPTRLSAETFLNPIAFSNLPPVPTHTSPILTPTNNSTTGLEPSTSAAAATTSNGANSTRSVPASTESSGPTATRVSNTTSGRGCGYATRNSTISASGASGSSTDRASQLGDMMAQLVEMGYTDKRLNRKALEECGFNVDAAIHKLGALYATKCMPGFVPPPEANSRSSPPGQTSGTNQKTTPTTSAPNTRSGQTSASQRSGPNQRSSPPNQPRPAQAPILRPGQASAAARGGSMNGFERELDTMVSHLMDMGFVNLDENIQVLTRNNFILAETVFELVALREQEAERQQFEIVDNPRVQAAAAAEGRQQARPGCTGH</sequence>
<feature type="compositionally biased region" description="Low complexity" evidence="2">
    <location>
        <begin position="1347"/>
        <end position="1362"/>
    </location>
</feature>
<feature type="compositionally biased region" description="Polar residues" evidence="2">
    <location>
        <begin position="1328"/>
        <end position="1346"/>
    </location>
</feature>
<feature type="compositionally biased region" description="Polar residues" evidence="2">
    <location>
        <begin position="935"/>
        <end position="962"/>
    </location>
</feature>
<dbReference type="EMBL" id="HBUF01070652">
    <property type="protein sequence ID" value="CAG6629399.1"/>
    <property type="molecule type" value="Transcribed_RNA"/>
</dbReference>
<feature type="compositionally biased region" description="Polar residues" evidence="2">
    <location>
        <begin position="1363"/>
        <end position="1385"/>
    </location>
</feature>
<dbReference type="PANTHER" id="PTHR20930:SF0">
    <property type="entry name" value="PROTEIN ILRUN"/>
    <property type="match status" value="1"/>
</dbReference>
<evidence type="ECO:0000259" key="4">
    <source>
        <dbReference type="PROSITE" id="PS51745"/>
    </source>
</evidence>
<dbReference type="Gene3D" id="2.60.40.10">
    <property type="entry name" value="Immunoglobulins"/>
    <property type="match status" value="1"/>
</dbReference>
<dbReference type="InterPro" id="IPR015940">
    <property type="entry name" value="UBA"/>
</dbReference>
<feature type="compositionally biased region" description="Polar residues" evidence="2">
    <location>
        <begin position="1104"/>
        <end position="1125"/>
    </location>
</feature>
<dbReference type="InterPro" id="IPR053793">
    <property type="entry name" value="PB1-like"/>
</dbReference>
<feature type="compositionally biased region" description="Polar residues" evidence="2">
    <location>
        <begin position="849"/>
        <end position="873"/>
    </location>
</feature>
<feature type="region of interest" description="Disordered" evidence="2">
    <location>
        <begin position="526"/>
        <end position="555"/>
    </location>
</feature>
<feature type="compositionally biased region" description="Basic and acidic residues" evidence="2">
    <location>
        <begin position="191"/>
        <end position="204"/>
    </location>
</feature>
<dbReference type="Gene3D" id="1.10.8.10">
    <property type="entry name" value="DNA helicase RuvA subunit, C-terminal domain"/>
    <property type="match status" value="2"/>
</dbReference>
<feature type="region of interest" description="Disordered" evidence="2">
    <location>
        <begin position="1032"/>
        <end position="1066"/>
    </location>
</feature>
<feature type="compositionally biased region" description="Low complexity" evidence="2">
    <location>
        <begin position="538"/>
        <end position="555"/>
    </location>
</feature>
<accession>A0A8D8QD42</accession>
<feature type="region of interest" description="Disordered" evidence="2">
    <location>
        <begin position="1097"/>
        <end position="1125"/>
    </location>
</feature>
<dbReference type="InterPro" id="IPR032350">
    <property type="entry name" value="Nbr1_FW"/>
</dbReference>
<feature type="compositionally biased region" description="Basic residues" evidence="2">
    <location>
        <begin position="1184"/>
        <end position="1193"/>
    </location>
</feature>
<dbReference type="PROSITE" id="PS51745">
    <property type="entry name" value="PB1"/>
    <property type="match status" value="1"/>
</dbReference>
<dbReference type="InterPro" id="IPR013783">
    <property type="entry name" value="Ig-like_fold"/>
</dbReference>
<feature type="region of interest" description="Disordered" evidence="2">
    <location>
        <begin position="1327"/>
        <end position="1410"/>
    </location>
</feature>
<feature type="compositionally biased region" description="Low complexity" evidence="2">
    <location>
        <begin position="1171"/>
        <end position="1183"/>
    </location>
</feature>
<feature type="compositionally biased region" description="Polar residues" evidence="2">
    <location>
        <begin position="1468"/>
        <end position="1512"/>
    </location>
</feature>
<proteinExistence type="predicted"/>
<feature type="domain" description="PB1" evidence="4">
    <location>
        <begin position="10"/>
        <end position="93"/>
    </location>
</feature>
<feature type="region of interest" description="Disordered" evidence="2">
    <location>
        <begin position="403"/>
        <end position="422"/>
    </location>
</feature>
<feature type="region of interest" description="Disordered" evidence="2">
    <location>
        <begin position="1244"/>
        <end position="1279"/>
    </location>
</feature>
<dbReference type="CDD" id="cd14947">
    <property type="entry name" value="NBR1_like"/>
    <property type="match status" value="1"/>
</dbReference>
<feature type="compositionally biased region" description="Low complexity" evidence="2">
    <location>
        <begin position="1395"/>
        <end position="1407"/>
    </location>
</feature>
<evidence type="ECO:0000256" key="2">
    <source>
        <dbReference type="SAM" id="MobiDB-lite"/>
    </source>
</evidence>
<feature type="region of interest" description="Disordered" evidence="2">
    <location>
        <begin position="1464"/>
        <end position="1537"/>
    </location>
</feature>
<evidence type="ECO:0000256" key="1">
    <source>
        <dbReference type="ARBA" id="ARBA00004419"/>
    </source>
</evidence>